<dbReference type="Pfam" id="PF00497">
    <property type="entry name" value="SBP_bac_3"/>
    <property type="match status" value="1"/>
</dbReference>
<dbReference type="PANTHER" id="PTHR35936:SF19">
    <property type="entry name" value="AMINO-ACID-BINDING PROTEIN YXEM-RELATED"/>
    <property type="match status" value="1"/>
</dbReference>
<feature type="domain" description="Solute-binding protein family 3/N-terminal" evidence="4">
    <location>
        <begin position="56"/>
        <end position="269"/>
    </location>
</feature>
<organism evidence="5 6">
    <name type="scientific">Elysia marginata</name>
    <dbReference type="NCBI Taxonomy" id="1093978"/>
    <lineage>
        <taxon>Eukaryota</taxon>
        <taxon>Metazoa</taxon>
        <taxon>Spiralia</taxon>
        <taxon>Lophotrochozoa</taxon>
        <taxon>Mollusca</taxon>
        <taxon>Gastropoda</taxon>
        <taxon>Heterobranchia</taxon>
        <taxon>Euthyneura</taxon>
        <taxon>Panpulmonata</taxon>
        <taxon>Sacoglossa</taxon>
        <taxon>Placobranchoidea</taxon>
        <taxon>Plakobranchidae</taxon>
        <taxon>Elysia</taxon>
    </lineage>
</organism>
<evidence type="ECO:0000313" key="6">
    <source>
        <dbReference type="Proteomes" id="UP000762676"/>
    </source>
</evidence>
<keyword evidence="2 3" id="KW-0732">Signal</keyword>
<feature type="chain" id="PRO_5043382976" evidence="3">
    <location>
        <begin position="25"/>
        <end position="296"/>
    </location>
</feature>
<dbReference type="AlphaFoldDB" id="A0AAV4HJ30"/>
<comment type="subcellular location">
    <subcellularLocation>
        <location evidence="1">Cell envelope</location>
    </subcellularLocation>
</comment>
<protein>
    <submittedName>
        <fullName evidence="5">Arginine-binding extracellular protein ArtP-like</fullName>
    </submittedName>
</protein>
<evidence type="ECO:0000313" key="5">
    <source>
        <dbReference type="EMBL" id="GFR98167.1"/>
    </source>
</evidence>
<evidence type="ECO:0000256" key="3">
    <source>
        <dbReference type="SAM" id="SignalP"/>
    </source>
</evidence>
<dbReference type="Proteomes" id="UP000762676">
    <property type="component" value="Unassembled WGS sequence"/>
</dbReference>
<evidence type="ECO:0000256" key="2">
    <source>
        <dbReference type="ARBA" id="ARBA00022729"/>
    </source>
</evidence>
<dbReference type="InterPro" id="IPR018313">
    <property type="entry name" value="SBP_3_CS"/>
</dbReference>
<dbReference type="SUPFAM" id="SSF53850">
    <property type="entry name" value="Periplasmic binding protein-like II"/>
    <property type="match status" value="1"/>
</dbReference>
<evidence type="ECO:0000259" key="4">
    <source>
        <dbReference type="Pfam" id="PF00497"/>
    </source>
</evidence>
<comment type="caution">
    <text evidence="5">The sequence shown here is derived from an EMBL/GenBank/DDBJ whole genome shotgun (WGS) entry which is preliminary data.</text>
</comment>
<accession>A0AAV4HJ30</accession>
<dbReference type="Gene3D" id="3.40.190.10">
    <property type="entry name" value="Periplasmic binding protein-like II"/>
    <property type="match status" value="2"/>
</dbReference>
<gene>
    <name evidence="5" type="ORF">ElyMa_001011600</name>
</gene>
<keyword evidence="6" id="KW-1185">Reference proteome</keyword>
<sequence>MALLFTGVLCFAIIAISLPGSSWACQRCPSRKPDLDNEVHNQDGEHDHKTWLFSVNGRKRPYSFLDDYGNLTGFDVDLIDEVCQIAKKRCKMVLSEFTECSFTSRDINYAGRGLMAEWFDGCPGYVNSIDREGAFDFTDPYLDTYASFTVAPGNPSLFDPHTSDYSEFTFTHLTGAVTNSKCLARLGKKVSGIIIAANLPEAKTLLLNRTADVLFSPRSKITGLEVLPEREHCDAGGTAVMLKKGSHLAQWWNPAFESLVRSGQYQKLCEDSQVKYNRTIRCMASPTHSSPESPEV</sequence>
<dbReference type="EMBL" id="BMAT01002058">
    <property type="protein sequence ID" value="GFR98167.1"/>
    <property type="molecule type" value="Genomic_DNA"/>
</dbReference>
<evidence type="ECO:0000256" key="1">
    <source>
        <dbReference type="ARBA" id="ARBA00004196"/>
    </source>
</evidence>
<proteinExistence type="predicted"/>
<feature type="signal peptide" evidence="3">
    <location>
        <begin position="1"/>
        <end position="24"/>
    </location>
</feature>
<name>A0AAV4HJ30_9GAST</name>
<dbReference type="PROSITE" id="PS01039">
    <property type="entry name" value="SBP_BACTERIAL_3"/>
    <property type="match status" value="1"/>
</dbReference>
<reference evidence="5 6" key="1">
    <citation type="journal article" date="2021" name="Elife">
        <title>Chloroplast acquisition without the gene transfer in kleptoplastic sea slugs, Plakobranchus ocellatus.</title>
        <authorList>
            <person name="Maeda T."/>
            <person name="Takahashi S."/>
            <person name="Yoshida T."/>
            <person name="Shimamura S."/>
            <person name="Takaki Y."/>
            <person name="Nagai Y."/>
            <person name="Toyoda A."/>
            <person name="Suzuki Y."/>
            <person name="Arimoto A."/>
            <person name="Ishii H."/>
            <person name="Satoh N."/>
            <person name="Nishiyama T."/>
            <person name="Hasebe M."/>
            <person name="Maruyama T."/>
            <person name="Minagawa J."/>
            <person name="Obokata J."/>
            <person name="Shigenobu S."/>
        </authorList>
    </citation>
    <scope>NUCLEOTIDE SEQUENCE [LARGE SCALE GENOMIC DNA]</scope>
</reference>
<dbReference type="PANTHER" id="PTHR35936">
    <property type="entry name" value="MEMBRANE-BOUND LYTIC MUREIN TRANSGLYCOSYLASE F"/>
    <property type="match status" value="1"/>
</dbReference>
<dbReference type="InterPro" id="IPR001638">
    <property type="entry name" value="Solute-binding_3/MltF_N"/>
</dbReference>